<dbReference type="GO" id="GO:0003700">
    <property type="term" value="F:DNA-binding transcription factor activity"/>
    <property type="evidence" value="ECO:0007669"/>
    <property type="project" value="TreeGrafter"/>
</dbReference>
<keyword evidence="8" id="KW-1185">Reference proteome</keyword>
<dbReference type="OrthoDB" id="7186647at2"/>
<dbReference type="PRINTS" id="PR00455">
    <property type="entry name" value="HTHTETR"/>
</dbReference>
<evidence type="ECO:0000256" key="1">
    <source>
        <dbReference type="ARBA" id="ARBA00023015"/>
    </source>
</evidence>
<accession>A0A285E6Y5</accession>
<dbReference type="InterPro" id="IPR050109">
    <property type="entry name" value="HTH-type_TetR-like_transc_reg"/>
</dbReference>
<feature type="region of interest" description="Disordered" evidence="5">
    <location>
        <begin position="1"/>
        <end position="46"/>
    </location>
</feature>
<sequence length="246" mass="27205">MSSAPGSRGHSTPGPPAAERTAPFRPYTQPVSEGAAAARGRASRPSIREAQKASTFEVLLQAAAELFVERGYAATTIEQIASRAGASRATFYLHFDGKWQAAAALAERRLMPETIEYYQRLDALGVPTREQLRAWLDDALGFYERHRDDVVVNRQAVGLEPELAALTPQFLGRCADAMSGYLARWGEDHREEARLRLSLLIIQLTDFVTDWVIGYWQTDRQVVLDVLLDLWTAGLGLHREPGTPGA</sequence>
<dbReference type="PANTHER" id="PTHR30055:SF234">
    <property type="entry name" value="HTH-TYPE TRANSCRIPTIONAL REGULATOR BETI"/>
    <property type="match status" value="1"/>
</dbReference>
<protein>
    <submittedName>
        <fullName evidence="7">Transcriptional regulator, TetR family</fullName>
    </submittedName>
</protein>
<evidence type="ECO:0000313" key="8">
    <source>
        <dbReference type="Proteomes" id="UP000219514"/>
    </source>
</evidence>
<dbReference type="GO" id="GO:0000976">
    <property type="term" value="F:transcription cis-regulatory region binding"/>
    <property type="evidence" value="ECO:0007669"/>
    <property type="project" value="TreeGrafter"/>
</dbReference>
<proteinExistence type="predicted"/>
<dbReference type="Proteomes" id="UP000219514">
    <property type="component" value="Unassembled WGS sequence"/>
</dbReference>
<reference evidence="7 8" key="1">
    <citation type="submission" date="2017-09" db="EMBL/GenBank/DDBJ databases">
        <authorList>
            <person name="Ehlers B."/>
            <person name="Leendertz F.H."/>
        </authorList>
    </citation>
    <scope>NUCLEOTIDE SEQUENCE [LARGE SCALE GENOMIC DNA]</scope>
    <source>
        <strain evidence="7 8">DSM 46844</strain>
    </source>
</reference>
<organism evidence="7 8">
    <name type="scientific">Geodermatophilus sabuli</name>
    <dbReference type="NCBI Taxonomy" id="1564158"/>
    <lineage>
        <taxon>Bacteria</taxon>
        <taxon>Bacillati</taxon>
        <taxon>Actinomycetota</taxon>
        <taxon>Actinomycetes</taxon>
        <taxon>Geodermatophilales</taxon>
        <taxon>Geodermatophilaceae</taxon>
        <taxon>Geodermatophilus</taxon>
    </lineage>
</organism>
<dbReference type="SUPFAM" id="SSF46689">
    <property type="entry name" value="Homeodomain-like"/>
    <property type="match status" value="1"/>
</dbReference>
<dbReference type="Pfam" id="PF00440">
    <property type="entry name" value="TetR_N"/>
    <property type="match status" value="1"/>
</dbReference>
<dbReference type="AlphaFoldDB" id="A0A285E6Y5"/>
<keyword evidence="3" id="KW-0804">Transcription</keyword>
<evidence type="ECO:0000256" key="2">
    <source>
        <dbReference type="ARBA" id="ARBA00023125"/>
    </source>
</evidence>
<keyword evidence="2 4" id="KW-0238">DNA-binding</keyword>
<dbReference type="Gene3D" id="1.10.357.10">
    <property type="entry name" value="Tetracycline Repressor, domain 2"/>
    <property type="match status" value="1"/>
</dbReference>
<feature type="DNA-binding region" description="H-T-H motif" evidence="4">
    <location>
        <begin position="76"/>
        <end position="95"/>
    </location>
</feature>
<feature type="domain" description="HTH tetR-type" evidence="6">
    <location>
        <begin position="53"/>
        <end position="113"/>
    </location>
</feature>
<dbReference type="EMBL" id="OBDO01000001">
    <property type="protein sequence ID" value="SNX94730.1"/>
    <property type="molecule type" value="Genomic_DNA"/>
</dbReference>
<evidence type="ECO:0000259" key="6">
    <source>
        <dbReference type="PROSITE" id="PS50977"/>
    </source>
</evidence>
<evidence type="ECO:0000256" key="3">
    <source>
        <dbReference type="ARBA" id="ARBA00023163"/>
    </source>
</evidence>
<dbReference type="PROSITE" id="PS50977">
    <property type="entry name" value="HTH_TETR_2"/>
    <property type="match status" value="1"/>
</dbReference>
<evidence type="ECO:0000256" key="4">
    <source>
        <dbReference type="PROSITE-ProRule" id="PRU00335"/>
    </source>
</evidence>
<dbReference type="InterPro" id="IPR009057">
    <property type="entry name" value="Homeodomain-like_sf"/>
</dbReference>
<keyword evidence="1" id="KW-0805">Transcription regulation</keyword>
<evidence type="ECO:0000256" key="5">
    <source>
        <dbReference type="SAM" id="MobiDB-lite"/>
    </source>
</evidence>
<dbReference type="InterPro" id="IPR001647">
    <property type="entry name" value="HTH_TetR"/>
</dbReference>
<dbReference type="PANTHER" id="PTHR30055">
    <property type="entry name" value="HTH-TYPE TRANSCRIPTIONAL REGULATOR RUTR"/>
    <property type="match status" value="1"/>
</dbReference>
<name>A0A285E6Y5_9ACTN</name>
<evidence type="ECO:0000313" key="7">
    <source>
        <dbReference type="EMBL" id="SNX94730.1"/>
    </source>
</evidence>
<gene>
    <name evidence="7" type="ORF">SAMN06893097_101527</name>
</gene>